<proteinExistence type="predicted"/>
<evidence type="ECO:0000313" key="5">
    <source>
        <dbReference type="Proteomes" id="UP000298030"/>
    </source>
</evidence>
<dbReference type="SMART" id="SM00236">
    <property type="entry name" value="fCBD"/>
    <property type="match status" value="1"/>
</dbReference>
<protein>
    <recommendedName>
        <fullName evidence="3">CBM1 domain-containing protein</fullName>
    </recommendedName>
</protein>
<dbReference type="GO" id="GO:0005576">
    <property type="term" value="C:extracellular region"/>
    <property type="evidence" value="ECO:0007669"/>
    <property type="project" value="InterPro"/>
</dbReference>
<dbReference type="AlphaFoldDB" id="A0A4Y7SY03"/>
<dbReference type="GO" id="GO:0030248">
    <property type="term" value="F:cellulose binding"/>
    <property type="evidence" value="ECO:0007669"/>
    <property type="project" value="InterPro"/>
</dbReference>
<keyword evidence="5" id="KW-1185">Reference proteome</keyword>
<dbReference type="OrthoDB" id="3093838at2759"/>
<dbReference type="SUPFAM" id="SSF57180">
    <property type="entry name" value="Cellulose-binding domain"/>
    <property type="match status" value="1"/>
</dbReference>
<keyword evidence="1 2" id="KW-0732">Signal</keyword>
<name>A0A4Y7SY03_COPMI</name>
<feature type="domain" description="CBM1" evidence="3">
    <location>
        <begin position="146"/>
        <end position="189"/>
    </location>
</feature>
<dbReference type="InterPro" id="IPR000254">
    <property type="entry name" value="CBD"/>
</dbReference>
<dbReference type="InterPro" id="IPR035971">
    <property type="entry name" value="CBD_sf"/>
</dbReference>
<feature type="signal peptide" evidence="2">
    <location>
        <begin position="1"/>
        <end position="26"/>
    </location>
</feature>
<gene>
    <name evidence="4" type="ORF">FA13DRAFT_1737767</name>
</gene>
<evidence type="ECO:0000259" key="3">
    <source>
        <dbReference type="PROSITE" id="PS51164"/>
    </source>
</evidence>
<accession>A0A4Y7SY03</accession>
<sequence>MYPLAQGYLLFLAFFTAHYTVCAVHAKGLPHATPAIAVSLPTPVSVPTPPPDARAIIGDGYVRPGCSTFTCRPCTGEFDVGLAATGSIDCHFCACFPRTSIPSSCSLTYCGACGWSTTVTLTTPMTGPYDCPKCGCVPPVETGILTAVSLYGQCGGIGWAGLTKCQRPTATPSISATCSTVHSYYARCLPTPASSIVTTVTAPDCIGWSCDGNGDCSCYTWSPPKTSTITSYLRQG</sequence>
<organism evidence="4 5">
    <name type="scientific">Coprinellus micaceus</name>
    <name type="common">Glistening ink-cap mushroom</name>
    <name type="synonym">Coprinus micaceus</name>
    <dbReference type="NCBI Taxonomy" id="71717"/>
    <lineage>
        <taxon>Eukaryota</taxon>
        <taxon>Fungi</taxon>
        <taxon>Dikarya</taxon>
        <taxon>Basidiomycota</taxon>
        <taxon>Agaricomycotina</taxon>
        <taxon>Agaricomycetes</taxon>
        <taxon>Agaricomycetidae</taxon>
        <taxon>Agaricales</taxon>
        <taxon>Agaricineae</taxon>
        <taxon>Psathyrellaceae</taxon>
        <taxon>Coprinellus</taxon>
    </lineage>
</organism>
<reference evidence="4 5" key="1">
    <citation type="journal article" date="2019" name="Nat. Ecol. Evol.">
        <title>Megaphylogeny resolves global patterns of mushroom evolution.</title>
        <authorList>
            <person name="Varga T."/>
            <person name="Krizsan K."/>
            <person name="Foldi C."/>
            <person name="Dima B."/>
            <person name="Sanchez-Garcia M."/>
            <person name="Sanchez-Ramirez S."/>
            <person name="Szollosi G.J."/>
            <person name="Szarkandi J.G."/>
            <person name="Papp V."/>
            <person name="Albert L."/>
            <person name="Andreopoulos W."/>
            <person name="Angelini C."/>
            <person name="Antonin V."/>
            <person name="Barry K.W."/>
            <person name="Bougher N.L."/>
            <person name="Buchanan P."/>
            <person name="Buyck B."/>
            <person name="Bense V."/>
            <person name="Catcheside P."/>
            <person name="Chovatia M."/>
            <person name="Cooper J."/>
            <person name="Damon W."/>
            <person name="Desjardin D."/>
            <person name="Finy P."/>
            <person name="Geml J."/>
            <person name="Haridas S."/>
            <person name="Hughes K."/>
            <person name="Justo A."/>
            <person name="Karasinski D."/>
            <person name="Kautmanova I."/>
            <person name="Kiss B."/>
            <person name="Kocsube S."/>
            <person name="Kotiranta H."/>
            <person name="LaButti K.M."/>
            <person name="Lechner B.E."/>
            <person name="Liimatainen K."/>
            <person name="Lipzen A."/>
            <person name="Lukacs Z."/>
            <person name="Mihaltcheva S."/>
            <person name="Morgado L.N."/>
            <person name="Niskanen T."/>
            <person name="Noordeloos M.E."/>
            <person name="Ohm R.A."/>
            <person name="Ortiz-Santana B."/>
            <person name="Ovrebo C."/>
            <person name="Racz N."/>
            <person name="Riley R."/>
            <person name="Savchenko A."/>
            <person name="Shiryaev A."/>
            <person name="Soop K."/>
            <person name="Spirin V."/>
            <person name="Szebenyi C."/>
            <person name="Tomsovsky M."/>
            <person name="Tulloss R.E."/>
            <person name="Uehling J."/>
            <person name="Grigoriev I.V."/>
            <person name="Vagvolgyi C."/>
            <person name="Papp T."/>
            <person name="Martin F.M."/>
            <person name="Miettinen O."/>
            <person name="Hibbett D.S."/>
            <person name="Nagy L.G."/>
        </authorList>
    </citation>
    <scope>NUCLEOTIDE SEQUENCE [LARGE SCALE GENOMIC DNA]</scope>
    <source>
        <strain evidence="4 5">FP101781</strain>
    </source>
</reference>
<dbReference type="Proteomes" id="UP000298030">
    <property type="component" value="Unassembled WGS sequence"/>
</dbReference>
<feature type="chain" id="PRO_5021297377" description="CBM1 domain-containing protein" evidence="2">
    <location>
        <begin position="27"/>
        <end position="236"/>
    </location>
</feature>
<evidence type="ECO:0000256" key="1">
    <source>
        <dbReference type="ARBA" id="ARBA00022729"/>
    </source>
</evidence>
<comment type="caution">
    <text evidence="4">The sequence shown here is derived from an EMBL/GenBank/DDBJ whole genome shotgun (WGS) entry which is preliminary data.</text>
</comment>
<evidence type="ECO:0000256" key="2">
    <source>
        <dbReference type="SAM" id="SignalP"/>
    </source>
</evidence>
<dbReference type="PROSITE" id="PS51164">
    <property type="entry name" value="CBM1_2"/>
    <property type="match status" value="1"/>
</dbReference>
<dbReference type="Pfam" id="PF00734">
    <property type="entry name" value="CBM_1"/>
    <property type="match status" value="1"/>
</dbReference>
<dbReference type="GO" id="GO:0005975">
    <property type="term" value="P:carbohydrate metabolic process"/>
    <property type="evidence" value="ECO:0007669"/>
    <property type="project" value="InterPro"/>
</dbReference>
<evidence type="ECO:0000313" key="4">
    <source>
        <dbReference type="EMBL" id="TEB26109.1"/>
    </source>
</evidence>
<dbReference type="EMBL" id="QPFP01000051">
    <property type="protein sequence ID" value="TEB26109.1"/>
    <property type="molecule type" value="Genomic_DNA"/>
</dbReference>